<sequence>MHTAWDWAEVRIVDAPGVNDGVAAEAQACQDRAENRRIKARGLQGASDLSSETETSRATTDNHEAESSDDESDQYFRSANVSREEAGSHHKSSSSRDDS</sequence>
<protein>
    <submittedName>
        <fullName evidence="2">Uncharacterized protein</fullName>
    </submittedName>
</protein>
<dbReference type="OrthoDB" id="10489820at2759"/>
<keyword evidence="3" id="KW-1185">Reference proteome</keyword>
<gene>
    <name evidence="2" type="ORF">AK812_SmicGene7518</name>
</gene>
<feature type="compositionally biased region" description="Polar residues" evidence="1">
    <location>
        <begin position="47"/>
        <end position="59"/>
    </location>
</feature>
<feature type="compositionally biased region" description="Basic and acidic residues" evidence="1">
    <location>
        <begin position="82"/>
        <end position="99"/>
    </location>
</feature>
<accession>A0A1Q9ENB6</accession>
<proteinExistence type="predicted"/>
<evidence type="ECO:0000313" key="2">
    <source>
        <dbReference type="EMBL" id="OLQ08935.1"/>
    </source>
</evidence>
<dbReference type="AlphaFoldDB" id="A0A1Q9ENB6"/>
<evidence type="ECO:0000256" key="1">
    <source>
        <dbReference type="SAM" id="MobiDB-lite"/>
    </source>
</evidence>
<evidence type="ECO:0000313" key="3">
    <source>
        <dbReference type="Proteomes" id="UP000186817"/>
    </source>
</evidence>
<organism evidence="2 3">
    <name type="scientific">Symbiodinium microadriaticum</name>
    <name type="common">Dinoflagellate</name>
    <name type="synonym">Zooxanthella microadriatica</name>
    <dbReference type="NCBI Taxonomy" id="2951"/>
    <lineage>
        <taxon>Eukaryota</taxon>
        <taxon>Sar</taxon>
        <taxon>Alveolata</taxon>
        <taxon>Dinophyceae</taxon>
        <taxon>Suessiales</taxon>
        <taxon>Symbiodiniaceae</taxon>
        <taxon>Symbiodinium</taxon>
    </lineage>
</organism>
<dbReference type="EMBL" id="LSRX01000107">
    <property type="protein sequence ID" value="OLQ08935.1"/>
    <property type="molecule type" value="Genomic_DNA"/>
</dbReference>
<comment type="caution">
    <text evidence="2">The sequence shown here is derived from an EMBL/GenBank/DDBJ whole genome shotgun (WGS) entry which is preliminary data.</text>
</comment>
<dbReference type="Proteomes" id="UP000186817">
    <property type="component" value="Unassembled WGS sequence"/>
</dbReference>
<feature type="region of interest" description="Disordered" evidence="1">
    <location>
        <begin position="35"/>
        <end position="99"/>
    </location>
</feature>
<reference evidence="2 3" key="1">
    <citation type="submission" date="2016-02" db="EMBL/GenBank/DDBJ databases">
        <title>Genome analysis of coral dinoflagellate symbionts highlights evolutionary adaptations to a symbiotic lifestyle.</title>
        <authorList>
            <person name="Aranda M."/>
            <person name="Li Y."/>
            <person name="Liew Y.J."/>
            <person name="Baumgarten S."/>
            <person name="Simakov O."/>
            <person name="Wilson M."/>
            <person name="Piel J."/>
            <person name="Ashoor H."/>
            <person name="Bougouffa S."/>
            <person name="Bajic V.B."/>
            <person name="Ryu T."/>
            <person name="Ravasi T."/>
            <person name="Bayer T."/>
            <person name="Micklem G."/>
            <person name="Kim H."/>
            <person name="Bhak J."/>
            <person name="Lajeunesse T.C."/>
            <person name="Voolstra C.R."/>
        </authorList>
    </citation>
    <scope>NUCLEOTIDE SEQUENCE [LARGE SCALE GENOMIC DNA]</scope>
    <source>
        <strain evidence="2 3">CCMP2467</strain>
    </source>
</reference>
<name>A0A1Q9ENB6_SYMMI</name>